<dbReference type="KEGG" id="vg:16797130"/>
<gene>
    <name evidence="2" type="ORF">Phi18:3_gp035</name>
</gene>
<reference evidence="2 3" key="1">
    <citation type="journal article" date="2013" name="Proc. Natl. Acad. Sci. U.S.A.">
        <title>Twelve previously unknown phage genera are ubiquitous in global oceans.</title>
        <authorList>
            <person name="Holmfeldt K."/>
            <person name="Solonenko N."/>
            <person name="Shah M."/>
            <person name="Corrier K."/>
            <person name="Riemann L."/>
            <person name="Verberkmoes N.C."/>
            <person name="Sullivan M.B."/>
        </authorList>
    </citation>
    <scope>NUCLEOTIDE SEQUENCE [LARGE SCALE GENOMIC DNA]</scope>
    <source>
        <strain evidence="2">Phi18:3</strain>
    </source>
</reference>
<proteinExistence type="predicted"/>
<reference evidence="3" key="2">
    <citation type="submission" date="2013-03" db="EMBL/GenBank/DDBJ databases">
        <title>The Cellulophaga phages: a novel, diverse, and globally ubiquitous model system.</title>
        <authorList>
            <person name="Holmfeldt K."/>
            <person name="Solonenko N."/>
            <person name="Shah M."/>
            <person name="Corrier K."/>
            <person name="Riemann L."/>
            <person name="VerBerkmoes N.C."/>
            <person name="Sullivan M.B."/>
        </authorList>
    </citation>
    <scope>NUCLEOTIDE SEQUENCE [LARGE SCALE GENOMIC DNA]</scope>
</reference>
<dbReference type="RefSeq" id="YP_008241228.1">
    <property type="nucleotide sequence ID" value="NC_021794.1"/>
</dbReference>
<keyword evidence="1" id="KW-1133">Transmembrane helix</keyword>
<protein>
    <submittedName>
        <fullName evidence="2">Uncharacterized protein</fullName>
    </submittedName>
</protein>
<feature type="transmembrane region" description="Helical" evidence="1">
    <location>
        <begin position="38"/>
        <end position="55"/>
    </location>
</feature>
<dbReference type="Proteomes" id="UP000014728">
    <property type="component" value="Segment"/>
</dbReference>
<organism evidence="2 3">
    <name type="scientific">Cellulophaga phage phi18:3</name>
    <dbReference type="NCBI Taxonomy" id="1327983"/>
    <lineage>
        <taxon>Viruses</taxon>
        <taxon>Duplodnaviria</taxon>
        <taxon>Heunggongvirae</taxon>
        <taxon>Uroviricota</taxon>
        <taxon>Caudoviricetes</taxon>
        <taxon>Pachyviridae</taxon>
        <taxon>Baltivirus</taxon>
        <taxon>Baltivirus phi18tres</taxon>
    </lineage>
</organism>
<keyword evidence="3" id="KW-1185">Reference proteome</keyword>
<keyword evidence="1" id="KW-0472">Membrane</keyword>
<evidence type="ECO:0000313" key="3">
    <source>
        <dbReference type="Proteomes" id="UP000014728"/>
    </source>
</evidence>
<evidence type="ECO:0000256" key="1">
    <source>
        <dbReference type="SAM" id="Phobius"/>
    </source>
</evidence>
<keyword evidence="1" id="KW-0812">Transmembrane</keyword>
<evidence type="ECO:0000313" key="2">
    <source>
        <dbReference type="EMBL" id="AGO48547.1"/>
    </source>
</evidence>
<dbReference type="GeneID" id="16797130"/>
<accession>S0A265</accession>
<sequence length="60" mass="6687">MLGTFKIMRFITIVGIIAISKCINNEMFLKMFEDSSNAIAIAAVIALIMDLVEFAKKMDT</sequence>
<name>S0A265_9CAUD</name>
<dbReference type="EMBL" id="KC821620">
    <property type="protein sequence ID" value="AGO48547.1"/>
    <property type="molecule type" value="Genomic_DNA"/>
</dbReference>